<sequence length="287" mass="31324">MASEHVKVAVDGDDMVLWKEAATRVRLAQATLDQLGDPAPGSGLAQDDMRCNGPYISDSVRGHLDAALDNLTLWANVVAPRVFIKDVPVENPPRPYFTLARAGLESAAQAVWLLSPQEQDERIARHLRLAVNDLEEMRRTARLVDSSAEEAVKERIVAVRDTAGGPIKVAPNYLDMVRAAANLGGLEPDDAEALWRTASAAAHGKLWFLEATYSTDLGEEFSAGRFRAVRRPDAGTISTVVTLATEVTERAVVRYALMLGAPLERITQRAVEQLRKNLPRTVTPAPE</sequence>
<name>A0ABX2A7W4_9MICO</name>
<comment type="caution">
    <text evidence="1">The sequence shown here is derived from an EMBL/GenBank/DDBJ whole genome shotgun (WGS) entry which is preliminary data.</text>
</comment>
<dbReference type="RefSeq" id="WP_171784941.1">
    <property type="nucleotide sequence ID" value="NZ_BAAAML010000021.1"/>
</dbReference>
<evidence type="ECO:0000313" key="1">
    <source>
        <dbReference type="EMBL" id="NOV98751.1"/>
    </source>
</evidence>
<dbReference type="EMBL" id="JABEZU010000004">
    <property type="protein sequence ID" value="NOV98751.1"/>
    <property type="molecule type" value="Genomic_DNA"/>
</dbReference>
<accession>A0ABX2A7W4</accession>
<gene>
    <name evidence="1" type="ORF">HDG69_003346</name>
</gene>
<keyword evidence="2" id="KW-1185">Reference proteome</keyword>
<proteinExistence type="predicted"/>
<organism evidence="1 2">
    <name type="scientific">Isoptericola halotolerans</name>
    <dbReference type="NCBI Taxonomy" id="300560"/>
    <lineage>
        <taxon>Bacteria</taxon>
        <taxon>Bacillati</taxon>
        <taxon>Actinomycetota</taxon>
        <taxon>Actinomycetes</taxon>
        <taxon>Micrococcales</taxon>
        <taxon>Promicromonosporaceae</taxon>
        <taxon>Isoptericola</taxon>
    </lineage>
</organism>
<evidence type="ECO:0000313" key="2">
    <source>
        <dbReference type="Proteomes" id="UP000757540"/>
    </source>
</evidence>
<protein>
    <submittedName>
        <fullName evidence="1">Uncharacterized protein</fullName>
    </submittedName>
</protein>
<reference evidence="1 2" key="1">
    <citation type="submission" date="2020-05" db="EMBL/GenBank/DDBJ databases">
        <title>Genomic Encyclopedia of Type Strains, Phase III (KMG-III): the genomes of soil and plant-associated and newly described type strains.</title>
        <authorList>
            <person name="Whitman W."/>
        </authorList>
    </citation>
    <scope>NUCLEOTIDE SEQUENCE [LARGE SCALE GENOMIC DNA]</scope>
    <source>
        <strain evidence="1 2">KCTC 19046</strain>
    </source>
</reference>
<dbReference type="Proteomes" id="UP000757540">
    <property type="component" value="Unassembled WGS sequence"/>
</dbReference>